<comment type="subcellular location">
    <subcellularLocation>
        <location evidence="1">Membrane</location>
    </subcellularLocation>
</comment>
<dbReference type="CDD" id="cd06530">
    <property type="entry name" value="S26_SPase_I"/>
    <property type="match status" value="1"/>
</dbReference>
<keyword evidence="9" id="KW-1185">Reference proteome</keyword>
<sequence>MRQRFEKMLYLSGSILFQILLIGLVINLAGCVAGIKPVAVKSGSMEPAVKTGSICWVNFKADKSKLGTGDIVAFERGDGQLVLHRIVRCTKKGFITKGDANETQDIGVVRWDQIKGKQLFGLPYIGFLFLRTEKQMAVSLLIGSLILFSLFVIQNQFKRRI</sequence>
<feature type="domain" description="Peptidase S26" evidence="7">
    <location>
        <begin position="18"/>
        <end position="85"/>
    </location>
</feature>
<dbReference type="RefSeq" id="WP_117456659.1">
    <property type="nucleotide sequence ID" value="NZ_DAWEHX010000022.1"/>
</dbReference>
<evidence type="ECO:0000313" key="8">
    <source>
        <dbReference type="EMBL" id="MBC8627384.1"/>
    </source>
</evidence>
<dbReference type="EC" id="3.4.21.89" evidence="5"/>
<evidence type="ECO:0000256" key="2">
    <source>
        <dbReference type="ARBA" id="ARBA00022692"/>
    </source>
</evidence>
<protein>
    <recommendedName>
        <fullName evidence="5">Signal peptidase I</fullName>
        <ecNumber evidence="5">3.4.21.89</ecNumber>
    </recommendedName>
</protein>
<evidence type="ECO:0000256" key="1">
    <source>
        <dbReference type="ARBA" id="ARBA00004370"/>
    </source>
</evidence>
<keyword evidence="8" id="KW-0378">Hydrolase</keyword>
<dbReference type="EMBL" id="JACRTP010000001">
    <property type="protein sequence ID" value="MBC8627384.1"/>
    <property type="molecule type" value="Genomic_DNA"/>
</dbReference>
<feature type="transmembrane region" description="Helical" evidence="6">
    <location>
        <begin position="136"/>
        <end position="153"/>
    </location>
</feature>
<comment type="caution">
    <text evidence="8">The sequence shown here is derived from an EMBL/GenBank/DDBJ whole genome shotgun (WGS) entry which is preliminary data.</text>
</comment>
<dbReference type="Pfam" id="PF10502">
    <property type="entry name" value="Peptidase_S26"/>
    <property type="match status" value="1"/>
</dbReference>
<dbReference type="PRINTS" id="PR00728">
    <property type="entry name" value="SIGNALPTASE"/>
</dbReference>
<accession>A0ABR7P7V7</accession>
<dbReference type="InterPro" id="IPR001733">
    <property type="entry name" value="Peptidase_S26B"/>
</dbReference>
<evidence type="ECO:0000256" key="4">
    <source>
        <dbReference type="ARBA" id="ARBA00023136"/>
    </source>
</evidence>
<evidence type="ECO:0000259" key="7">
    <source>
        <dbReference type="Pfam" id="PF10502"/>
    </source>
</evidence>
<gene>
    <name evidence="8" type="ORF">H8712_01875</name>
</gene>
<dbReference type="InterPro" id="IPR036286">
    <property type="entry name" value="LexA/Signal_pep-like_sf"/>
</dbReference>
<organism evidence="8 9">
    <name type="scientific">Blautia stercoris</name>
    <dbReference type="NCBI Taxonomy" id="871664"/>
    <lineage>
        <taxon>Bacteria</taxon>
        <taxon>Bacillati</taxon>
        <taxon>Bacillota</taxon>
        <taxon>Clostridia</taxon>
        <taxon>Lachnospirales</taxon>
        <taxon>Lachnospiraceae</taxon>
        <taxon>Blautia</taxon>
    </lineage>
</organism>
<evidence type="ECO:0000256" key="5">
    <source>
        <dbReference type="NCBIfam" id="TIGR02228"/>
    </source>
</evidence>
<keyword evidence="2 6" id="KW-0812">Transmembrane</keyword>
<dbReference type="GO" id="GO:0009003">
    <property type="term" value="F:signal peptidase activity"/>
    <property type="evidence" value="ECO:0007669"/>
    <property type="project" value="UniProtKB-EC"/>
</dbReference>
<evidence type="ECO:0000256" key="6">
    <source>
        <dbReference type="SAM" id="Phobius"/>
    </source>
</evidence>
<dbReference type="NCBIfam" id="TIGR02228">
    <property type="entry name" value="sigpep_I_arch"/>
    <property type="match status" value="1"/>
</dbReference>
<feature type="transmembrane region" description="Helical" evidence="6">
    <location>
        <begin position="9"/>
        <end position="35"/>
    </location>
</feature>
<evidence type="ECO:0000256" key="3">
    <source>
        <dbReference type="ARBA" id="ARBA00022989"/>
    </source>
</evidence>
<proteinExistence type="predicted"/>
<keyword evidence="4 6" id="KW-0472">Membrane</keyword>
<keyword evidence="3 6" id="KW-1133">Transmembrane helix</keyword>
<name>A0ABR7P7V7_9FIRM</name>
<dbReference type="SUPFAM" id="SSF51306">
    <property type="entry name" value="LexA/Signal peptidase"/>
    <property type="match status" value="1"/>
</dbReference>
<reference evidence="8 9" key="1">
    <citation type="submission" date="2020-08" db="EMBL/GenBank/DDBJ databases">
        <title>Genome public.</title>
        <authorList>
            <person name="Liu C."/>
            <person name="Sun Q."/>
        </authorList>
    </citation>
    <scope>NUCLEOTIDE SEQUENCE [LARGE SCALE GENOMIC DNA]</scope>
    <source>
        <strain evidence="8 9">3_YM_SP_D4_24.mj</strain>
    </source>
</reference>
<dbReference type="InterPro" id="IPR019533">
    <property type="entry name" value="Peptidase_S26"/>
</dbReference>
<dbReference type="PANTHER" id="PTHR10806">
    <property type="entry name" value="SIGNAL PEPTIDASE COMPLEX CATALYTIC SUBUNIT SEC11"/>
    <property type="match status" value="1"/>
</dbReference>
<evidence type="ECO:0000313" key="9">
    <source>
        <dbReference type="Proteomes" id="UP000661649"/>
    </source>
</evidence>
<dbReference type="PANTHER" id="PTHR10806:SF6">
    <property type="entry name" value="SIGNAL PEPTIDASE COMPLEX CATALYTIC SUBUNIT SEC11"/>
    <property type="match status" value="1"/>
</dbReference>
<dbReference type="Proteomes" id="UP000661649">
    <property type="component" value="Unassembled WGS sequence"/>
</dbReference>